<evidence type="ECO:0000256" key="2">
    <source>
        <dbReference type="ARBA" id="ARBA00008664"/>
    </source>
</evidence>
<dbReference type="GO" id="GO:0016891">
    <property type="term" value="F:RNA endonuclease activity producing 5'-phosphomonoesters, hydrolytic mechanism"/>
    <property type="evidence" value="ECO:0007669"/>
    <property type="project" value="TreeGrafter"/>
</dbReference>
<evidence type="ECO:0000256" key="6">
    <source>
        <dbReference type="ARBA" id="ARBA00023098"/>
    </source>
</evidence>
<dbReference type="EMBL" id="CP041242">
    <property type="protein sequence ID" value="QDH68817.1"/>
    <property type="molecule type" value="Genomic_DNA"/>
</dbReference>
<dbReference type="KEGG" id="lyj:FKV23_00840"/>
<feature type="domain" description="Phospholipase D-like" evidence="7">
    <location>
        <begin position="103"/>
        <end position="223"/>
    </location>
</feature>
<evidence type="ECO:0000259" key="7">
    <source>
        <dbReference type="Pfam" id="PF13091"/>
    </source>
</evidence>
<dbReference type="CDD" id="cd09171">
    <property type="entry name" value="PLDc_vPLD6_like"/>
    <property type="match status" value="1"/>
</dbReference>
<dbReference type="OrthoDB" id="9762009at2"/>
<proteinExistence type="inferred from homology"/>
<protein>
    <recommendedName>
        <fullName evidence="3">phospholipase D</fullName>
        <ecNumber evidence="3">3.1.4.4</ecNumber>
    </recommendedName>
</protein>
<dbReference type="EC" id="3.1.4.4" evidence="3"/>
<dbReference type="Gene3D" id="3.30.870.10">
    <property type="entry name" value="Endonuclease Chain A"/>
    <property type="match status" value="1"/>
</dbReference>
<comment type="similarity">
    <text evidence="2">Belongs to the phospholipase D family.</text>
</comment>
<evidence type="ECO:0000256" key="4">
    <source>
        <dbReference type="ARBA" id="ARBA00022801"/>
    </source>
</evidence>
<accession>A0A514BN66</accession>
<evidence type="ECO:0000256" key="3">
    <source>
        <dbReference type="ARBA" id="ARBA00012027"/>
    </source>
</evidence>
<keyword evidence="5" id="KW-0442">Lipid degradation</keyword>
<dbReference type="AlphaFoldDB" id="A0A514BN66"/>
<dbReference type="Proteomes" id="UP000317199">
    <property type="component" value="Chromosome"/>
</dbReference>
<dbReference type="InterPro" id="IPR025202">
    <property type="entry name" value="PLD-like_dom"/>
</dbReference>
<evidence type="ECO:0000256" key="1">
    <source>
        <dbReference type="ARBA" id="ARBA00000798"/>
    </source>
</evidence>
<name>A0A514BN66_9GAMM</name>
<dbReference type="Pfam" id="PF13091">
    <property type="entry name" value="PLDc_2"/>
    <property type="match status" value="1"/>
</dbReference>
<dbReference type="PANTHER" id="PTHR43856:SF1">
    <property type="entry name" value="MITOCHONDRIAL CARDIOLIPIN HYDROLASE"/>
    <property type="match status" value="1"/>
</dbReference>
<gene>
    <name evidence="8" type="ORF">FKV23_00840</name>
</gene>
<comment type="catalytic activity">
    <reaction evidence="1">
        <text>a 1,2-diacyl-sn-glycero-3-phosphocholine + H2O = a 1,2-diacyl-sn-glycero-3-phosphate + choline + H(+)</text>
        <dbReference type="Rhea" id="RHEA:14445"/>
        <dbReference type="ChEBI" id="CHEBI:15354"/>
        <dbReference type="ChEBI" id="CHEBI:15377"/>
        <dbReference type="ChEBI" id="CHEBI:15378"/>
        <dbReference type="ChEBI" id="CHEBI:57643"/>
        <dbReference type="ChEBI" id="CHEBI:58608"/>
        <dbReference type="EC" id="3.1.4.4"/>
    </reaction>
</comment>
<evidence type="ECO:0000256" key="5">
    <source>
        <dbReference type="ARBA" id="ARBA00022963"/>
    </source>
</evidence>
<keyword evidence="6" id="KW-0443">Lipid metabolism</keyword>
<dbReference type="SUPFAM" id="SSF56024">
    <property type="entry name" value="Phospholipase D/nuclease"/>
    <property type="match status" value="1"/>
</dbReference>
<evidence type="ECO:0000313" key="8">
    <source>
        <dbReference type="EMBL" id="QDH68817.1"/>
    </source>
</evidence>
<keyword evidence="9" id="KW-1185">Reference proteome</keyword>
<dbReference type="RefSeq" id="WP_141622160.1">
    <property type="nucleotide sequence ID" value="NZ_CP041242.1"/>
</dbReference>
<keyword evidence="4" id="KW-0378">Hydrolase</keyword>
<sequence>MDFSQLDRVLRDSIDDRRLDPGEKHELRALGEQLDRERVRYLRNRAFAMGRELMQADPGAVPEVLKWLEQVVRTLDMATAVASVESTACFTPGDACLRKLRELCRGARHAIDICVYTISDDRLREEIDAAHRRGIAVRVVSDNDKLHDAGSDVAWLHRRGVPVRIDDSPHHMHHKFALFDGRWLANGSFNWTRSASEYNEENLAVTDNAHLVRCFGGRFEILWERFRHTAPILDALAVA</sequence>
<reference evidence="8 9" key="1">
    <citation type="submission" date="2019-06" db="EMBL/GenBank/DDBJ databases">
        <title>Lysobacter alkalisoli sp. nov. isolated from saline-alkali soil.</title>
        <authorList>
            <person name="Sun J.-Q."/>
            <person name="Xu L."/>
        </authorList>
    </citation>
    <scope>NUCLEOTIDE SEQUENCE [LARGE SCALE GENOMIC DNA]</scope>
    <source>
        <strain evidence="8 9">SJ-36</strain>
    </source>
</reference>
<dbReference type="PANTHER" id="PTHR43856">
    <property type="entry name" value="CARDIOLIPIN HYDROLASE"/>
    <property type="match status" value="1"/>
</dbReference>
<dbReference type="GO" id="GO:0016042">
    <property type="term" value="P:lipid catabolic process"/>
    <property type="evidence" value="ECO:0007669"/>
    <property type="project" value="UniProtKB-KW"/>
</dbReference>
<dbReference type="InterPro" id="IPR051406">
    <property type="entry name" value="PLD_domain"/>
</dbReference>
<dbReference type="GO" id="GO:0004630">
    <property type="term" value="F:phospholipase D activity"/>
    <property type="evidence" value="ECO:0007669"/>
    <property type="project" value="UniProtKB-EC"/>
</dbReference>
<organism evidence="8 9">
    <name type="scientific">Marilutibacter alkalisoli</name>
    <dbReference type="NCBI Taxonomy" id="2591633"/>
    <lineage>
        <taxon>Bacteria</taxon>
        <taxon>Pseudomonadati</taxon>
        <taxon>Pseudomonadota</taxon>
        <taxon>Gammaproteobacteria</taxon>
        <taxon>Lysobacterales</taxon>
        <taxon>Lysobacteraceae</taxon>
        <taxon>Marilutibacter</taxon>
    </lineage>
</organism>
<evidence type="ECO:0000313" key="9">
    <source>
        <dbReference type="Proteomes" id="UP000317199"/>
    </source>
</evidence>